<dbReference type="EC" id="3.6.1.55" evidence="12"/>
<dbReference type="PANTHER" id="PTHR47707:SF1">
    <property type="entry name" value="NUDIX HYDROLASE FAMILY PROTEIN"/>
    <property type="match status" value="1"/>
</dbReference>
<dbReference type="GO" id="GO:0044715">
    <property type="term" value="F:8-oxo-dGDP phosphatase activity"/>
    <property type="evidence" value="ECO:0007669"/>
    <property type="project" value="TreeGrafter"/>
</dbReference>
<dbReference type="KEGG" id="mgk:FSB76_13260"/>
<evidence type="ECO:0000313" key="19">
    <source>
        <dbReference type="EMBL" id="QEC76866.1"/>
    </source>
</evidence>
<evidence type="ECO:0000256" key="2">
    <source>
        <dbReference type="ARBA" id="ARBA00005582"/>
    </source>
</evidence>
<evidence type="ECO:0000256" key="9">
    <source>
        <dbReference type="ARBA" id="ARBA00023204"/>
    </source>
</evidence>
<evidence type="ECO:0000256" key="5">
    <source>
        <dbReference type="ARBA" id="ARBA00022723"/>
    </source>
</evidence>
<dbReference type="PANTHER" id="PTHR47707">
    <property type="entry name" value="8-OXO-DGTP DIPHOSPHATASE"/>
    <property type="match status" value="1"/>
</dbReference>
<dbReference type="PROSITE" id="PS51462">
    <property type="entry name" value="NUDIX"/>
    <property type="match status" value="1"/>
</dbReference>
<evidence type="ECO:0000256" key="7">
    <source>
        <dbReference type="ARBA" id="ARBA00022801"/>
    </source>
</evidence>
<dbReference type="SUPFAM" id="SSF55811">
    <property type="entry name" value="Nudix"/>
    <property type="match status" value="1"/>
</dbReference>
<dbReference type="CDD" id="cd03425">
    <property type="entry name" value="NUDIX_MutT_NudA_like"/>
    <property type="match status" value="1"/>
</dbReference>
<dbReference type="PRINTS" id="PR00502">
    <property type="entry name" value="NUDIXFAMILY"/>
</dbReference>
<evidence type="ECO:0000256" key="16">
    <source>
        <dbReference type="ARBA" id="ARBA00042798"/>
    </source>
</evidence>
<dbReference type="InterPro" id="IPR047127">
    <property type="entry name" value="MutT-like"/>
</dbReference>
<comment type="cofactor">
    <cofactor evidence="1">
        <name>Mg(2+)</name>
        <dbReference type="ChEBI" id="CHEBI:18420"/>
    </cofactor>
</comment>
<dbReference type="GO" id="GO:0046872">
    <property type="term" value="F:metal ion binding"/>
    <property type="evidence" value="ECO:0007669"/>
    <property type="project" value="UniProtKB-KW"/>
</dbReference>
<dbReference type="Proteomes" id="UP000321362">
    <property type="component" value="Chromosome"/>
</dbReference>
<keyword evidence="4" id="KW-0235">DNA replication</keyword>
<keyword evidence="7 17" id="KW-0378">Hydrolase</keyword>
<dbReference type="RefSeq" id="WP_147054045.1">
    <property type="nucleotide sequence ID" value="NZ_CP042437.1"/>
</dbReference>
<evidence type="ECO:0000256" key="1">
    <source>
        <dbReference type="ARBA" id="ARBA00001946"/>
    </source>
</evidence>
<dbReference type="InterPro" id="IPR000086">
    <property type="entry name" value="NUDIX_hydrolase_dom"/>
</dbReference>
<evidence type="ECO:0000256" key="6">
    <source>
        <dbReference type="ARBA" id="ARBA00022763"/>
    </source>
</evidence>
<dbReference type="GO" id="GO:0035539">
    <property type="term" value="F:8-oxo-7,8-dihydrodeoxyguanosine triphosphate pyrophosphatase activity"/>
    <property type="evidence" value="ECO:0007669"/>
    <property type="project" value="UniProtKB-EC"/>
</dbReference>
<keyword evidence="5" id="KW-0479">Metal-binding</keyword>
<dbReference type="GO" id="GO:0006260">
    <property type="term" value="P:DNA replication"/>
    <property type="evidence" value="ECO:0007669"/>
    <property type="project" value="UniProtKB-KW"/>
</dbReference>
<gene>
    <name evidence="19" type="ORF">FSB76_13260</name>
</gene>
<protein>
    <recommendedName>
        <fullName evidence="13">8-oxo-dGTP diphosphatase</fullName>
        <ecNumber evidence="12">3.6.1.55</ecNumber>
    </recommendedName>
    <alternativeName>
        <fullName evidence="16">7,8-dihydro-8-oxoguanine-triphosphatase</fullName>
    </alternativeName>
    <alternativeName>
        <fullName evidence="15">Mutator protein MutT</fullName>
    </alternativeName>
    <alternativeName>
        <fullName evidence="14">dGTP pyrophosphohydrolase</fullName>
    </alternativeName>
</protein>
<comment type="similarity">
    <text evidence="2 17">Belongs to the Nudix hydrolase family.</text>
</comment>
<sequence length="127" mass="14428">MLQVTCALIINAQNQILAAQRGQAMSLPLKWEFPGGKIEPGETAEDCLMREIKEELNIEISIIQALPSNTHTYPKITIELIPFICEHTSGEIILKEHAQYKWLHKNELLALDWADADVPIVKHYLNL</sequence>
<keyword evidence="9" id="KW-0234">DNA repair</keyword>
<dbReference type="EMBL" id="CP042437">
    <property type="protein sequence ID" value="QEC76866.1"/>
    <property type="molecule type" value="Genomic_DNA"/>
</dbReference>
<evidence type="ECO:0000259" key="18">
    <source>
        <dbReference type="PROSITE" id="PS51462"/>
    </source>
</evidence>
<evidence type="ECO:0000256" key="12">
    <source>
        <dbReference type="ARBA" id="ARBA00038905"/>
    </source>
</evidence>
<evidence type="ECO:0000256" key="17">
    <source>
        <dbReference type="RuleBase" id="RU003476"/>
    </source>
</evidence>
<dbReference type="GO" id="GO:0008413">
    <property type="term" value="F:8-oxo-7,8-dihydroguanosine triphosphate pyrophosphatase activity"/>
    <property type="evidence" value="ECO:0007669"/>
    <property type="project" value="TreeGrafter"/>
</dbReference>
<comment type="catalytic activity">
    <reaction evidence="11">
        <text>8-oxo-GTP + H2O = 8-oxo-GMP + diphosphate + H(+)</text>
        <dbReference type="Rhea" id="RHEA:67616"/>
        <dbReference type="ChEBI" id="CHEBI:15377"/>
        <dbReference type="ChEBI" id="CHEBI:15378"/>
        <dbReference type="ChEBI" id="CHEBI:33019"/>
        <dbReference type="ChEBI" id="CHEBI:143553"/>
        <dbReference type="ChEBI" id="CHEBI:145694"/>
    </reaction>
</comment>
<comment type="catalytic activity">
    <reaction evidence="10">
        <text>8-oxo-dGTP + H2O = 8-oxo-dGMP + diphosphate + H(+)</text>
        <dbReference type="Rhea" id="RHEA:31575"/>
        <dbReference type="ChEBI" id="CHEBI:15377"/>
        <dbReference type="ChEBI" id="CHEBI:15378"/>
        <dbReference type="ChEBI" id="CHEBI:33019"/>
        <dbReference type="ChEBI" id="CHEBI:63224"/>
        <dbReference type="ChEBI" id="CHEBI:77896"/>
        <dbReference type="EC" id="3.6.1.55"/>
    </reaction>
</comment>
<evidence type="ECO:0000313" key="20">
    <source>
        <dbReference type="Proteomes" id="UP000321362"/>
    </source>
</evidence>
<evidence type="ECO:0000256" key="10">
    <source>
        <dbReference type="ARBA" id="ARBA00035861"/>
    </source>
</evidence>
<accession>A0A5B8W1Y1</accession>
<evidence type="ECO:0000256" key="13">
    <source>
        <dbReference type="ARBA" id="ARBA00040794"/>
    </source>
</evidence>
<keyword evidence="8" id="KW-0460">Magnesium</keyword>
<evidence type="ECO:0000256" key="8">
    <source>
        <dbReference type="ARBA" id="ARBA00022842"/>
    </source>
</evidence>
<evidence type="ECO:0000256" key="11">
    <source>
        <dbReference type="ARBA" id="ARBA00036904"/>
    </source>
</evidence>
<evidence type="ECO:0000256" key="3">
    <source>
        <dbReference type="ARBA" id="ARBA00022457"/>
    </source>
</evidence>
<name>A0A5B8W1Y1_9SPHI</name>
<dbReference type="InterPro" id="IPR015797">
    <property type="entry name" value="NUDIX_hydrolase-like_dom_sf"/>
</dbReference>
<evidence type="ECO:0000256" key="14">
    <source>
        <dbReference type="ARBA" id="ARBA00041592"/>
    </source>
</evidence>
<dbReference type="InterPro" id="IPR020084">
    <property type="entry name" value="NUDIX_hydrolase_CS"/>
</dbReference>
<organism evidence="19 20">
    <name type="scientific">Mucilaginibacter ginsenosidivorax</name>
    <dbReference type="NCBI Taxonomy" id="862126"/>
    <lineage>
        <taxon>Bacteria</taxon>
        <taxon>Pseudomonadati</taxon>
        <taxon>Bacteroidota</taxon>
        <taxon>Sphingobacteriia</taxon>
        <taxon>Sphingobacteriales</taxon>
        <taxon>Sphingobacteriaceae</taxon>
        <taxon>Mucilaginibacter</taxon>
    </lineage>
</organism>
<dbReference type="GO" id="GO:0006281">
    <property type="term" value="P:DNA repair"/>
    <property type="evidence" value="ECO:0007669"/>
    <property type="project" value="UniProtKB-KW"/>
</dbReference>
<dbReference type="Gene3D" id="3.90.79.10">
    <property type="entry name" value="Nucleoside Triphosphate Pyrophosphohydrolase"/>
    <property type="match status" value="1"/>
</dbReference>
<dbReference type="OrthoDB" id="9810648at2"/>
<keyword evidence="20" id="KW-1185">Reference proteome</keyword>
<dbReference type="PROSITE" id="PS00893">
    <property type="entry name" value="NUDIX_BOX"/>
    <property type="match status" value="1"/>
</dbReference>
<dbReference type="Pfam" id="PF00293">
    <property type="entry name" value="NUDIX"/>
    <property type="match status" value="1"/>
</dbReference>
<keyword evidence="6" id="KW-0227">DNA damage</keyword>
<proteinExistence type="inferred from homology"/>
<dbReference type="GO" id="GO:0044716">
    <property type="term" value="F:8-oxo-GDP phosphatase activity"/>
    <property type="evidence" value="ECO:0007669"/>
    <property type="project" value="TreeGrafter"/>
</dbReference>
<reference evidence="19 20" key="1">
    <citation type="journal article" date="2013" name="J. Microbiol.">
        <title>Mucilaginibacter ginsenosidivorax sp. nov., with ginsenoside converting activity isolated from sediment.</title>
        <authorList>
            <person name="Kim J.K."/>
            <person name="Choi T.E."/>
            <person name="Liu Q.M."/>
            <person name="Park H.Y."/>
            <person name="Yi T.H."/>
            <person name="Yoon M.H."/>
            <person name="Kim S.C."/>
            <person name="Im W.T."/>
        </authorList>
    </citation>
    <scope>NUCLEOTIDE SEQUENCE [LARGE SCALE GENOMIC DNA]</scope>
    <source>
        <strain evidence="19 20">KHI28</strain>
    </source>
</reference>
<evidence type="ECO:0000256" key="15">
    <source>
        <dbReference type="ARBA" id="ARBA00041979"/>
    </source>
</evidence>
<dbReference type="InterPro" id="IPR020476">
    <property type="entry name" value="Nudix_hydrolase"/>
</dbReference>
<evidence type="ECO:0000256" key="4">
    <source>
        <dbReference type="ARBA" id="ARBA00022705"/>
    </source>
</evidence>
<keyword evidence="3" id="KW-0515">Mutator protein</keyword>
<dbReference type="AlphaFoldDB" id="A0A5B8W1Y1"/>
<feature type="domain" description="Nudix hydrolase" evidence="18">
    <location>
        <begin position="1"/>
        <end position="127"/>
    </location>
</feature>